<accession>A0A0E0DRU6</accession>
<reference evidence="2" key="2">
    <citation type="submission" date="2018-05" db="EMBL/GenBank/DDBJ databases">
        <title>OmerRS3 (Oryza meridionalis Reference Sequence Version 3).</title>
        <authorList>
            <person name="Zhang J."/>
            <person name="Kudrna D."/>
            <person name="Lee S."/>
            <person name="Talag J."/>
            <person name="Welchert J."/>
            <person name="Wing R.A."/>
        </authorList>
    </citation>
    <scope>NUCLEOTIDE SEQUENCE [LARGE SCALE GENOMIC DNA]</scope>
    <source>
        <strain evidence="2">cv. OR44</strain>
    </source>
</reference>
<feature type="region of interest" description="Disordered" evidence="1">
    <location>
        <begin position="94"/>
        <end position="147"/>
    </location>
</feature>
<evidence type="ECO:0000313" key="2">
    <source>
        <dbReference type="EnsemblPlants" id="OMERI05G15400.3"/>
    </source>
</evidence>
<dbReference type="Proteomes" id="UP000008021">
    <property type="component" value="Chromosome 5"/>
</dbReference>
<dbReference type="EnsemblPlants" id="OMERI05G15400.3">
    <property type="protein sequence ID" value="OMERI05G15400.3"/>
    <property type="gene ID" value="OMERI05G15400"/>
</dbReference>
<evidence type="ECO:0000313" key="3">
    <source>
        <dbReference type="Proteomes" id="UP000008021"/>
    </source>
</evidence>
<organism evidence="2">
    <name type="scientific">Oryza meridionalis</name>
    <dbReference type="NCBI Taxonomy" id="40149"/>
    <lineage>
        <taxon>Eukaryota</taxon>
        <taxon>Viridiplantae</taxon>
        <taxon>Streptophyta</taxon>
        <taxon>Embryophyta</taxon>
        <taxon>Tracheophyta</taxon>
        <taxon>Spermatophyta</taxon>
        <taxon>Magnoliopsida</taxon>
        <taxon>Liliopsida</taxon>
        <taxon>Poales</taxon>
        <taxon>Poaceae</taxon>
        <taxon>BOP clade</taxon>
        <taxon>Oryzoideae</taxon>
        <taxon>Oryzeae</taxon>
        <taxon>Oryzinae</taxon>
        <taxon>Oryza</taxon>
    </lineage>
</organism>
<dbReference type="HOGENOM" id="CLU_1799688_0_0_1"/>
<keyword evidence="3" id="KW-1185">Reference proteome</keyword>
<name>A0A0E0DRU6_9ORYZ</name>
<reference evidence="2" key="1">
    <citation type="submission" date="2015-04" db="UniProtKB">
        <authorList>
            <consortium name="EnsemblPlants"/>
        </authorList>
    </citation>
    <scope>IDENTIFICATION</scope>
</reference>
<dbReference type="AlphaFoldDB" id="A0A0E0DRU6"/>
<protein>
    <submittedName>
        <fullName evidence="2">Uncharacterized protein</fullName>
    </submittedName>
</protein>
<evidence type="ECO:0000256" key="1">
    <source>
        <dbReference type="SAM" id="MobiDB-lite"/>
    </source>
</evidence>
<sequence>MWPEPIASGVAPRLARPMSLMGALVLSTALAVVIIADRTAAGLHSGCTALISAATPDACGHDMDVPEMTLKRLYSCWLPTVAALTFSGHEARMREPGASTSGLSTVGQLAAGPRDEKPGSGPSLPAEVDTNTPRCIAAKAPMAMGSR</sequence>
<feature type="compositionally biased region" description="Polar residues" evidence="1">
    <location>
        <begin position="98"/>
        <end position="107"/>
    </location>
</feature>
<proteinExistence type="predicted"/>
<dbReference type="Gramene" id="OMERI05G15400.3">
    <property type="protein sequence ID" value="OMERI05G15400.3"/>
    <property type="gene ID" value="OMERI05G15400"/>
</dbReference>